<proteinExistence type="inferred from homology"/>
<keyword evidence="2 3" id="KW-1015">Disulfide bond</keyword>
<dbReference type="Proteomes" id="UP000887567">
    <property type="component" value="Unplaced"/>
</dbReference>
<dbReference type="OrthoDB" id="5985199at2759"/>
<evidence type="ECO:0000256" key="3">
    <source>
        <dbReference type="PROSITE-ProRule" id="PRU00076"/>
    </source>
</evidence>
<dbReference type="InterPro" id="IPR008979">
    <property type="entry name" value="Galactose-bd-like_sf"/>
</dbReference>
<feature type="domain" description="EGF-like" evidence="6">
    <location>
        <begin position="105"/>
        <end position="143"/>
    </location>
</feature>
<organism evidence="7 8">
    <name type="scientific">Exaiptasia diaphana</name>
    <name type="common">Tropical sea anemone</name>
    <name type="synonym">Aiptasia pulchella</name>
    <dbReference type="NCBI Taxonomy" id="2652724"/>
    <lineage>
        <taxon>Eukaryota</taxon>
        <taxon>Metazoa</taxon>
        <taxon>Cnidaria</taxon>
        <taxon>Anthozoa</taxon>
        <taxon>Hexacorallia</taxon>
        <taxon>Actiniaria</taxon>
        <taxon>Aiptasiidae</taxon>
        <taxon>Exaiptasia</taxon>
    </lineage>
</organism>
<dbReference type="CDD" id="cd00057">
    <property type="entry name" value="FA58C"/>
    <property type="match status" value="1"/>
</dbReference>
<feature type="domain" description="F5/8 type C" evidence="5">
    <location>
        <begin position="147"/>
        <end position="292"/>
    </location>
</feature>
<dbReference type="PROSITE" id="PS01285">
    <property type="entry name" value="FA58C_1"/>
    <property type="match status" value="1"/>
</dbReference>
<evidence type="ECO:0000259" key="6">
    <source>
        <dbReference type="PROSITE" id="PS50026"/>
    </source>
</evidence>
<dbReference type="OMA" id="LMECKDC"/>
<dbReference type="FunFam" id="2.60.120.260:FF:000002">
    <property type="entry name" value="Coagulation factor VIII"/>
    <property type="match status" value="1"/>
</dbReference>
<dbReference type="PROSITE" id="PS00022">
    <property type="entry name" value="EGF_1"/>
    <property type="match status" value="1"/>
</dbReference>
<comment type="caution">
    <text evidence="3">Lacks conserved residue(s) required for the propagation of feature annotation.</text>
</comment>
<dbReference type="PROSITE" id="PS01286">
    <property type="entry name" value="FA58C_2"/>
    <property type="match status" value="1"/>
</dbReference>
<evidence type="ECO:0000313" key="8">
    <source>
        <dbReference type="Proteomes" id="UP000887567"/>
    </source>
</evidence>
<evidence type="ECO:0000313" key="7">
    <source>
        <dbReference type="EnsemblMetazoa" id="XP_028517416.1"/>
    </source>
</evidence>
<dbReference type="GeneID" id="110247400"/>
<reference evidence="7" key="1">
    <citation type="submission" date="2022-11" db="UniProtKB">
        <authorList>
            <consortium name="EnsemblMetazoa"/>
        </authorList>
    </citation>
    <scope>IDENTIFICATION</scope>
</reference>
<dbReference type="Pfam" id="PF00754">
    <property type="entry name" value="F5_F8_type_C"/>
    <property type="match status" value="1"/>
</dbReference>
<dbReference type="Pfam" id="PF00008">
    <property type="entry name" value="EGF"/>
    <property type="match status" value="1"/>
</dbReference>
<dbReference type="PROSITE" id="PS50026">
    <property type="entry name" value="EGF_3"/>
    <property type="match status" value="1"/>
</dbReference>
<feature type="signal peptide" evidence="4">
    <location>
        <begin position="1"/>
        <end position="21"/>
    </location>
</feature>
<feature type="chain" id="PRO_5037847245" description="EGF-like repeat and discoidin I-like domain-containing protein 3" evidence="4">
    <location>
        <begin position="22"/>
        <end position="293"/>
    </location>
</feature>
<name>A0A913YTJ8_EXADI</name>
<dbReference type="PANTHER" id="PTHR24543">
    <property type="entry name" value="MULTICOPPER OXIDASE-RELATED"/>
    <property type="match status" value="1"/>
</dbReference>
<protein>
    <recommendedName>
        <fullName evidence="9">EGF-like repeat and discoidin I-like domain-containing protein 3</fullName>
    </recommendedName>
</protein>
<dbReference type="SUPFAM" id="SSF57196">
    <property type="entry name" value="EGF/Laminin"/>
    <property type="match status" value="1"/>
</dbReference>
<evidence type="ECO:0000256" key="1">
    <source>
        <dbReference type="ARBA" id="ARBA00006373"/>
    </source>
</evidence>
<keyword evidence="4" id="KW-0732">Signal</keyword>
<dbReference type="Gene3D" id="2.10.25.10">
    <property type="entry name" value="Laminin"/>
    <property type="match status" value="1"/>
</dbReference>
<accession>A0A913YTJ8</accession>
<dbReference type="AlphaFoldDB" id="A0A913YTJ8"/>
<keyword evidence="3" id="KW-0245">EGF-like domain</keyword>
<sequence>MCNVILLVFLVLLTNFQLVFSTDSSDEDHRSSLIITTDDHMLIDQSMHERKASSSLDCAFCLVADKCKSFNYNKGTGACHLNRKRAKNRNELVQAHGFIYGEKVYQNPCVVKPCQNGGECIIHEDGEDYKCKCMPGIAGKNCQNVQQYKRPLGMESKAIPDSRITASSYYSKDYLPSQARLNMNSYGWAPTAKGRIGSWLKVDLSTVHTVTAIATQGSKLHSSEWINSYSLQYSLDGTTFKNYQAGKVFKGNTDQNTVVKHDLNPPIRARFVKVLPKTWNAWPSMRMELYGCK</sequence>
<dbReference type="CDD" id="cd00054">
    <property type="entry name" value="EGF_CA"/>
    <property type="match status" value="1"/>
</dbReference>
<dbReference type="Pfam" id="PF00024">
    <property type="entry name" value="PAN_1"/>
    <property type="match status" value="1"/>
</dbReference>
<dbReference type="InterPro" id="IPR003609">
    <property type="entry name" value="Pan_app"/>
</dbReference>
<evidence type="ECO:0000256" key="4">
    <source>
        <dbReference type="SAM" id="SignalP"/>
    </source>
</evidence>
<dbReference type="RefSeq" id="XP_028517416.1">
    <property type="nucleotide sequence ID" value="XM_028661615.1"/>
</dbReference>
<dbReference type="InterPro" id="IPR000421">
    <property type="entry name" value="FA58C"/>
</dbReference>
<dbReference type="Gene3D" id="2.60.120.260">
    <property type="entry name" value="Galactose-binding domain-like"/>
    <property type="match status" value="1"/>
</dbReference>
<dbReference type="SMART" id="SM00181">
    <property type="entry name" value="EGF"/>
    <property type="match status" value="1"/>
</dbReference>
<feature type="disulfide bond" evidence="3">
    <location>
        <begin position="114"/>
        <end position="131"/>
    </location>
</feature>
<dbReference type="Gene3D" id="3.50.4.10">
    <property type="entry name" value="Hepatocyte Growth Factor"/>
    <property type="match status" value="1"/>
</dbReference>
<comment type="similarity">
    <text evidence="1">Belongs to the EGF domain peptide family.</text>
</comment>
<evidence type="ECO:0000259" key="5">
    <source>
        <dbReference type="PROSITE" id="PS50022"/>
    </source>
</evidence>
<dbReference type="InterPro" id="IPR000742">
    <property type="entry name" value="EGF"/>
</dbReference>
<dbReference type="EnsemblMetazoa" id="XM_028661615.1">
    <property type="protein sequence ID" value="XP_028517416.1"/>
    <property type="gene ID" value="LOC110247400"/>
</dbReference>
<keyword evidence="8" id="KW-1185">Reference proteome</keyword>
<feature type="disulfide bond" evidence="3">
    <location>
        <begin position="133"/>
        <end position="142"/>
    </location>
</feature>
<dbReference type="KEGG" id="epa:110247400"/>
<dbReference type="SMART" id="SM00231">
    <property type="entry name" value="FA58C"/>
    <property type="match status" value="1"/>
</dbReference>
<evidence type="ECO:0000256" key="2">
    <source>
        <dbReference type="ARBA" id="ARBA00023157"/>
    </source>
</evidence>
<evidence type="ECO:0008006" key="9">
    <source>
        <dbReference type="Google" id="ProtNLM"/>
    </source>
</evidence>
<dbReference type="PROSITE" id="PS50022">
    <property type="entry name" value="FA58C_3"/>
    <property type="match status" value="1"/>
</dbReference>
<dbReference type="SUPFAM" id="SSF49785">
    <property type="entry name" value="Galactose-binding domain-like"/>
    <property type="match status" value="1"/>
</dbReference>